<evidence type="ECO:0000256" key="4">
    <source>
        <dbReference type="ARBA" id="ARBA00023015"/>
    </source>
</evidence>
<feature type="compositionally biased region" description="Basic and acidic residues" evidence="7">
    <location>
        <begin position="349"/>
        <end position="360"/>
    </location>
</feature>
<gene>
    <name evidence="8" type="ORF">WMY93_009266</name>
</gene>
<evidence type="ECO:0000313" key="9">
    <source>
        <dbReference type="Proteomes" id="UP001460270"/>
    </source>
</evidence>
<name>A0AAW0PPV0_9GOBI</name>
<keyword evidence="5" id="KW-0804">Transcription</keyword>
<accession>A0AAW0PPV0</accession>
<keyword evidence="2" id="KW-0597">Phosphoprotein</keyword>
<comment type="caution">
    <text evidence="8">The sequence shown here is derived from an EMBL/GenBank/DDBJ whole genome shotgun (WGS) entry which is preliminary data.</text>
</comment>
<keyword evidence="9" id="KW-1185">Reference proteome</keyword>
<feature type="region of interest" description="Disordered" evidence="7">
    <location>
        <begin position="421"/>
        <end position="440"/>
    </location>
</feature>
<protein>
    <submittedName>
        <fullName evidence="8">Uncharacterized protein</fullName>
    </submittedName>
</protein>
<evidence type="ECO:0000256" key="5">
    <source>
        <dbReference type="ARBA" id="ARBA00023163"/>
    </source>
</evidence>
<organism evidence="8 9">
    <name type="scientific">Mugilogobius chulae</name>
    <name type="common">yellowstripe goby</name>
    <dbReference type="NCBI Taxonomy" id="88201"/>
    <lineage>
        <taxon>Eukaryota</taxon>
        <taxon>Metazoa</taxon>
        <taxon>Chordata</taxon>
        <taxon>Craniata</taxon>
        <taxon>Vertebrata</taxon>
        <taxon>Euteleostomi</taxon>
        <taxon>Actinopterygii</taxon>
        <taxon>Neopterygii</taxon>
        <taxon>Teleostei</taxon>
        <taxon>Neoteleostei</taxon>
        <taxon>Acanthomorphata</taxon>
        <taxon>Gobiaria</taxon>
        <taxon>Gobiiformes</taxon>
        <taxon>Gobioidei</taxon>
        <taxon>Gobiidae</taxon>
        <taxon>Gobionellinae</taxon>
        <taxon>Mugilogobius</taxon>
    </lineage>
</organism>
<dbReference type="AlphaFoldDB" id="A0AAW0PPV0"/>
<keyword evidence="4" id="KW-0805">Transcription regulation</keyword>
<dbReference type="GO" id="GO:0005634">
    <property type="term" value="C:nucleus"/>
    <property type="evidence" value="ECO:0007669"/>
    <property type="project" value="UniProtKB-SubCell"/>
</dbReference>
<feature type="compositionally biased region" description="Polar residues" evidence="7">
    <location>
        <begin position="144"/>
        <end position="158"/>
    </location>
</feature>
<dbReference type="GO" id="GO:0045944">
    <property type="term" value="P:positive regulation of transcription by RNA polymerase II"/>
    <property type="evidence" value="ECO:0007669"/>
    <property type="project" value="TreeGrafter"/>
</dbReference>
<dbReference type="PANTHER" id="PTHR15528">
    <property type="entry name" value="PEROXISOME PROLIFERATOR ACTIVATED RECEPTOR GAMMA COACTIVATOR 1 PGC-1 -RELATED"/>
    <property type="match status" value="1"/>
</dbReference>
<dbReference type="PANTHER" id="PTHR15528:SF12">
    <property type="entry name" value="PEROXISOME PROLIFERATOR-ACTIVATED RECEPTOR GAMMA COACTIVATOR 1-BETA"/>
    <property type="match status" value="1"/>
</dbReference>
<feature type="region of interest" description="Disordered" evidence="7">
    <location>
        <begin position="349"/>
        <end position="391"/>
    </location>
</feature>
<dbReference type="InterPro" id="IPR034605">
    <property type="entry name" value="PGC-1"/>
</dbReference>
<evidence type="ECO:0000256" key="3">
    <source>
        <dbReference type="ARBA" id="ARBA00022884"/>
    </source>
</evidence>
<dbReference type="GO" id="GO:0003712">
    <property type="term" value="F:transcription coregulator activity"/>
    <property type="evidence" value="ECO:0007669"/>
    <property type="project" value="InterPro"/>
</dbReference>
<feature type="compositionally biased region" description="Basic and acidic residues" evidence="7">
    <location>
        <begin position="208"/>
        <end position="217"/>
    </location>
</feature>
<feature type="compositionally biased region" description="Low complexity" evidence="7">
    <location>
        <begin position="361"/>
        <end position="391"/>
    </location>
</feature>
<proteinExistence type="predicted"/>
<dbReference type="EMBL" id="JBBPFD010000006">
    <property type="protein sequence ID" value="KAK7922364.1"/>
    <property type="molecule type" value="Genomic_DNA"/>
</dbReference>
<feature type="compositionally biased region" description="Acidic residues" evidence="7">
    <location>
        <begin position="218"/>
        <end position="238"/>
    </location>
</feature>
<comment type="subcellular location">
    <subcellularLocation>
        <location evidence="1">Nucleus</location>
    </subcellularLocation>
</comment>
<feature type="region of interest" description="Disordered" evidence="7">
    <location>
        <begin position="173"/>
        <end position="263"/>
    </location>
</feature>
<evidence type="ECO:0000256" key="7">
    <source>
        <dbReference type="SAM" id="MobiDB-lite"/>
    </source>
</evidence>
<sequence>MEEHEAGCGLNGTVIIDEDRNQINATQTVVCPGDAPMNQSQNDAALTSELNGSSSCLNVCLSCDESLPFTAFYNRDSAGQSLWRVDREEEEENSPGRVTAGRLSRRRMPALLAALTDSLDGMVDAEVGGLSVFPALEEEEPGSDQDSLPLNQDFSQTLDSEDPSLLKKLLLTPPNVPAGIDTNKDGVQSHRYSNRSQRLVKPLVKVDLPLEQRKPRAEDEEEEEEEEESESEEEEEGDSSSSEVEPNAARPQSEPAKPQFSSEKELQSVVDLITYMHTYCLPSASSRAAGIAETETRRGAERGLLTPPRSKRTLTLGWFLWRRQGPACQRRRTLAGLFLLTLTAPKEDSFARRREPEQRRSSVQAKSSSSANATPKADNSSPDRSSSSTDISLDAVAGGQRVVFGTQVQALGLFPESFRQKASPDEAVVVEKREDKSEEKLAPKLTKLRRLW</sequence>
<feature type="region of interest" description="Disordered" evidence="7">
    <location>
        <begin position="138"/>
        <end position="158"/>
    </location>
</feature>
<evidence type="ECO:0000313" key="8">
    <source>
        <dbReference type="EMBL" id="KAK7922364.1"/>
    </source>
</evidence>
<evidence type="ECO:0000256" key="2">
    <source>
        <dbReference type="ARBA" id="ARBA00022553"/>
    </source>
</evidence>
<keyword evidence="3" id="KW-0694">RNA-binding</keyword>
<feature type="region of interest" description="Disordered" evidence="7">
    <location>
        <begin position="286"/>
        <end position="308"/>
    </location>
</feature>
<keyword evidence="6" id="KW-0539">Nucleus</keyword>
<dbReference type="GO" id="GO:0003723">
    <property type="term" value="F:RNA binding"/>
    <property type="evidence" value="ECO:0007669"/>
    <property type="project" value="UniProtKB-KW"/>
</dbReference>
<reference evidence="9" key="1">
    <citation type="submission" date="2024-04" db="EMBL/GenBank/DDBJ databases">
        <title>Salinicola lusitanus LLJ914,a marine bacterium isolated from the Okinawa Trough.</title>
        <authorList>
            <person name="Li J."/>
        </authorList>
    </citation>
    <scope>NUCLEOTIDE SEQUENCE [LARGE SCALE GENOMIC DNA]</scope>
</reference>
<evidence type="ECO:0000256" key="1">
    <source>
        <dbReference type="ARBA" id="ARBA00004123"/>
    </source>
</evidence>
<dbReference type="Proteomes" id="UP001460270">
    <property type="component" value="Unassembled WGS sequence"/>
</dbReference>
<evidence type="ECO:0000256" key="6">
    <source>
        <dbReference type="ARBA" id="ARBA00023242"/>
    </source>
</evidence>